<dbReference type="AlphaFoldDB" id="A0A2W4JSC3"/>
<dbReference type="GO" id="GO:0008897">
    <property type="term" value="F:holo-[acyl-carrier-protein] synthase activity"/>
    <property type="evidence" value="ECO:0007669"/>
    <property type="project" value="InterPro"/>
</dbReference>
<comment type="similarity">
    <text evidence="1">Belongs to the P-Pant transferase superfamily. Gsp/Sfp/HetI/AcpT family.</text>
</comment>
<dbReference type="SUPFAM" id="SSF56214">
    <property type="entry name" value="4'-phosphopantetheinyl transferase"/>
    <property type="match status" value="2"/>
</dbReference>
<reference evidence="4" key="1">
    <citation type="submission" date="2018-05" db="EMBL/GenBank/DDBJ databases">
        <authorList>
            <person name="Lanie J.A."/>
            <person name="Ng W.-L."/>
            <person name="Kazmierczak K.M."/>
            <person name="Andrzejewski T.M."/>
            <person name="Davidsen T.M."/>
            <person name="Wayne K.J."/>
            <person name="Tettelin H."/>
            <person name="Glass J.I."/>
            <person name="Rusch D."/>
            <person name="Podicherti R."/>
            <person name="Tsui H.-C.T."/>
            <person name="Winkler M.E."/>
        </authorList>
    </citation>
    <scope>NUCLEOTIDE SEQUENCE</scope>
    <source>
        <strain evidence="4">ZC4RG45</strain>
    </source>
</reference>
<dbReference type="GO" id="GO:0000287">
    <property type="term" value="F:magnesium ion binding"/>
    <property type="evidence" value="ECO:0007669"/>
    <property type="project" value="InterPro"/>
</dbReference>
<dbReference type="Pfam" id="PF01648">
    <property type="entry name" value="ACPS"/>
    <property type="match status" value="1"/>
</dbReference>
<evidence type="ECO:0000259" key="3">
    <source>
        <dbReference type="Pfam" id="PF01648"/>
    </source>
</evidence>
<feature type="domain" description="4'-phosphopantetheinyl transferase" evidence="3">
    <location>
        <begin position="87"/>
        <end position="170"/>
    </location>
</feature>
<protein>
    <submittedName>
        <fullName evidence="4">4'-phosphopantetheinyl transferase</fullName>
    </submittedName>
</protein>
<dbReference type="InterPro" id="IPR037143">
    <property type="entry name" value="4-PPantetheinyl_Trfase_dom_sf"/>
</dbReference>
<keyword evidence="2 4" id="KW-0808">Transferase</keyword>
<accession>A0A2W4JSC3</accession>
<evidence type="ECO:0000256" key="2">
    <source>
        <dbReference type="ARBA" id="ARBA00022679"/>
    </source>
</evidence>
<dbReference type="EMBL" id="QGUI01000025">
    <property type="protein sequence ID" value="PZN01269.1"/>
    <property type="molecule type" value="Genomic_DNA"/>
</dbReference>
<dbReference type="InterPro" id="IPR050559">
    <property type="entry name" value="P-Pant_transferase_sf"/>
</dbReference>
<evidence type="ECO:0000256" key="1">
    <source>
        <dbReference type="ARBA" id="ARBA00010990"/>
    </source>
</evidence>
<proteinExistence type="inferred from homology"/>
<dbReference type="GO" id="GO:0019878">
    <property type="term" value="P:lysine biosynthetic process via aminoadipic acid"/>
    <property type="evidence" value="ECO:0007669"/>
    <property type="project" value="TreeGrafter"/>
</dbReference>
<dbReference type="PANTHER" id="PTHR12215">
    <property type="entry name" value="PHOSPHOPANTETHEINE TRANSFERASE"/>
    <property type="match status" value="1"/>
</dbReference>
<dbReference type="GO" id="GO:0005829">
    <property type="term" value="C:cytosol"/>
    <property type="evidence" value="ECO:0007669"/>
    <property type="project" value="TreeGrafter"/>
</dbReference>
<evidence type="ECO:0000313" key="4">
    <source>
        <dbReference type="EMBL" id="PZN01269.1"/>
    </source>
</evidence>
<gene>
    <name evidence="4" type="ORF">DIU77_01235</name>
</gene>
<sequence>MLAPAERTRYEAYRQPADRLRFLTGRVLARTVAGRYLGVPPTSVELDATCPDCGKQHGKPRIPGNDLELSISHAGQRVGLAVAVGTSIGLDVESTSRSSGDDLLNYALSDAELDAVAGRPAAERARLFFTYWARKEALMKATGLGLKVPLRSITLAPPEAPPALLASAHDALDPATPAIVDPAPGQGYAAAVAAPPANGRTVNQRWWRAADFGELKPSR</sequence>
<dbReference type="Gene3D" id="3.90.470.20">
    <property type="entry name" value="4'-phosphopantetheinyl transferase domain"/>
    <property type="match status" value="1"/>
</dbReference>
<dbReference type="InterPro" id="IPR008278">
    <property type="entry name" value="4-PPantetheinyl_Trfase_dom"/>
</dbReference>
<comment type="caution">
    <text evidence="4">The sequence shown here is derived from an EMBL/GenBank/DDBJ whole genome shotgun (WGS) entry which is preliminary data.</text>
</comment>
<organism evidence="4">
    <name type="scientific">Thermocrispum agreste</name>
    <dbReference type="NCBI Taxonomy" id="37925"/>
    <lineage>
        <taxon>Bacteria</taxon>
        <taxon>Bacillati</taxon>
        <taxon>Actinomycetota</taxon>
        <taxon>Actinomycetes</taxon>
        <taxon>Pseudonocardiales</taxon>
        <taxon>Pseudonocardiaceae</taxon>
        <taxon>Thermocrispum</taxon>
    </lineage>
</organism>
<name>A0A2W4JSC3_9PSEU</name>
<dbReference type="STRING" id="1111738.GCA_000427905_03628"/>
<dbReference type="PANTHER" id="PTHR12215:SF10">
    <property type="entry name" value="L-AMINOADIPATE-SEMIALDEHYDE DEHYDROGENASE-PHOSPHOPANTETHEINYL TRANSFERASE"/>
    <property type="match status" value="1"/>
</dbReference>